<protein>
    <recommendedName>
        <fullName evidence="8 10">Adenylosuccinate synthetase</fullName>
        <shortName evidence="8">AMPSase</shortName>
        <shortName evidence="8">AdSS</shortName>
        <ecNumber evidence="8 10">6.3.4.4</ecNumber>
    </recommendedName>
    <alternativeName>
        <fullName evidence="8">IMP--aspartate ligase</fullName>
    </alternativeName>
</protein>
<dbReference type="PANTHER" id="PTHR11846:SF0">
    <property type="entry name" value="ADENYLOSUCCINATE SYNTHETASE"/>
    <property type="match status" value="1"/>
</dbReference>
<comment type="subcellular location">
    <subcellularLocation>
        <location evidence="8">Cytoplasm</location>
    </subcellularLocation>
</comment>
<evidence type="ECO:0000256" key="10">
    <source>
        <dbReference type="RuleBase" id="RU000520"/>
    </source>
</evidence>
<feature type="binding site" evidence="8">
    <location>
        <position position="13"/>
    </location>
    <ligand>
        <name>Mg(2+)</name>
        <dbReference type="ChEBI" id="CHEBI:18420"/>
    </ligand>
</feature>
<dbReference type="Proteomes" id="UP000033731">
    <property type="component" value="Unassembled WGS sequence"/>
</dbReference>
<evidence type="ECO:0000256" key="1">
    <source>
        <dbReference type="ARBA" id="ARBA00011738"/>
    </source>
</evidence>
<feature type="binding site" evidence="8">
    <location>
        <position position="40"/>
    </location>
    <ligand>
        <name>Mg(2+)</name>
        <dbReference type="ChEBI" id="CHEBI:18420"/>
    </ligand>
</feature>
<dbReference type="GO" id="GO:0000287">
    <property type="term" value="F:magnesium ion binding"/>
    <property type="evidence" value="ECO:0007669"/>
    <property type="project" value="UniProtKB-UniRule"/>
</dbReference>
<dbReference type="InterPro" id="IPR033128">
    <property type="entry name" value="Adenylosuccin_syn_Lys_AS"/>
</dbReference>
<evidence type="ECO:0000256" key="5">
    <source>
        <dbReference type="ARBA" id="ARBA00022755"/>
    </source>
</evidence>
<dbReference type="InterPro" id="IPR042109">
    <property type="entry name" value="Adenylosuccinate_synth_dom1"/>
</dbReference>
<keyword evidence="8" id="KW-0963">Cytoplasm</keyword>
<feature type="binding site" description="in other chain" evidence="8">
    <location>
        <begin position="13"/>
        <end position="16"/>
    </location>
    <ligand>
        <name>IMP</name>
        <dbReference type="ChEBI" id="CHEBI:58053"/>
        <note>ligand shared between dimeric partners</note>
    </ligand>
</feature>
<evidence type="ECO:0000256" key="3">
    <source>
        <dbReference type="ARBA" id="ARBA00022723"/>
    </source>
</evidence>
<dbReference type="InterPro" id="IPR042111">
    <property type="entry name" value="Adenylosuccinate_synth_dom3"/>
</dbReference>
<dbReference type="GO" id="GO:0005525">
    <property type="term" value="F:GTP binding"/>
    <property type="evidence" value="ECO:0007669"/>
    <property type="project" value="UniProtKB-UniRule"/>
</dbReference>
<feature type="binding site" evidence="8">
    <location>
        <begin position="415"/>
        <end position="417"/>
    </location>
    <ligand>
        <name>GTP</name>
        <dbReference type="ChEBI" id="CHEBI:37565"/>
    </ligand>
</feature>
<dbReference type="Gene3D" id="1.10.300.10">
    <property type="entry name" value="Adenylosuccinate Synthetase, subunit A, domain 2"/>
    <property type="match status" value="1"/>
</dbReference>
<evidence type="ECO:0000256" key="2">
    <source>
        <dbReference type="ARBA" id="ARBA00022598"/>
    </source>
</evidence>
<comment type="cofactor">
    <cofactor evidence="8">
        <name>Mg(2+)</name>
        <dbReference type="ChEBI" id="CHEBI:18420"/>
    </cofactor>
    <text evidence="8">Binds 1 Mg(2+) ion per subunit.</text>
</comment>
<dbReference type="PANTHER" id="PTHR11846">
    <property type="entry name" value="ADENYLOSUCCINATE SYNTHETASE"/>
    <property type="match status" value="1"/>
</dbReference>
<comment type="catalytic activity">
    <reaction evidence="8 10">
        <text>IMP + L-aspartate + GTP = N(6)-(1,2-dicarboxyethyl)-AMP + GDP + phosphate + 2 H(+)</text>
        <dbReference type="Rhea" id="RHEA:15753"/>
        <dbReference type="ChEBI" id="CHEBI:15378"/>
        <dbReference type="ChEBI" id="CHEBI:29991"/>
        <dbReference type="ChEBI" id="CHEBI:37565"/>
        <dbReference type="ChEBI" id="CHEBI:43474"/>
        <dbReference type="ChEBI" id="CHEBI:57567"/>
        <dbReference type="ChEBI" id="CHEBI:58053"/>
        <dbReference type="ChEBI" id="CHEBI:58189"/>
        <dbReference type="EC" id="6.3.4.4"/>
    </reaction>
</comment>
<keyword evidence="2 8" id="KW-0436">Ligase</keyword>
<keyword evidence="5 8" id="KW-0658">Purine biosynthesis</keyword>
<dbReference type="NCBIfam" id="TIGR00184">
    <property type="entry name" value="purA"/>
    <property type="match status" value="1"/>
</dbReference>
<feature type="binding site" evidence="8">
    <location>
        <begin position="40"/>
        <end position="42"/>
    </location>
    <ligand>
        <name>GTP</name>
        <dbReference type="ChEBI" id="CHEBI:37565"/>
    </ligand>
</feature>
<feature type="active site" description="Proton donor" evidence="8">
    <location>
        <position position="41"/>
    </location>
</feature>
<dbReference type="RefSeq" id="WP_045960810.1">
    <property type="nucleotide sequence ID" value="NZ_JMTK01000002.1"/>
</dbReference>
<dbReference type="NCBIfam" id="NF002223">
    <property type="entry name" value="PRK01117.1"/>
    <property type="match status" value="1"/>
</dbReference>
<dbReference type="GO" id="GO:0005737">
    <property type="term" value="C:cytoplasm"/>
    <property type="evidence" value="ECO:0007669"/>
    <property type="project" value="UniProtKB-SubCell"/>
</dbReference>
<feature type="active site" evidence="9">
    <location>
        <position position="143"/>
    </location>
</feature>
<dbReference type="Pfam" id="PF00709">
    <property type="entry name" value="Adenylsucc_synt"/>
    <property type="match status" value="1"/>
</dbReference>
<feature type="binding site" evidence="8">
    <location>
        <begin position="333"/>
        <end position="335"/>
    </location>
    <ligand>
        <name>GTP</name>
        <dbReference type="ChEBI" id="CHEBI:37565"/>
    </ligand>
</feature>
<evidence type="ECO:0000256" key="6">
    <source>
        <dbReference type="ARBA" id="ARBA00022842"/>
    </source>
</evidence>
<keyword evidence="7 8" id="KW-0342">GTP-binding</keyword>
<dbReference type="InterPro" id="IPR042110">
    <property type="entry name" value="Adenylosuccinate_synth_dom2"/>
</dbReference>
<dbReference type="AlphaFoldDB" id="A0A0F4VL39"/>
<dbReference type="PROSITE" id="PS01266">
    <property type="entry name" value="ADENYLOSUCCIN_SYN_1"/>
    <property type="match status" value="1"/>
</dbReference>
<evidence type="ECO:0000313" key="11">
    <source>
        <dbReference type="EMBL" id="KJZ81985.1"/>
    </source>
</evidence>
<dbReference type="CDD" id="cd03108">
    <property type="entry name" value="AdSS"/>
    <property type="match status" value="1"/>
</dbReference>
<dbReference type="Gene3D" id="3.90.170.10">
    <property type="entry name" value="Adenylosuccinate Synthetase, subunit A, domain 3"/>
    <property type="match status" value="1"/>
</dbReference>
<dbReference type="FunFam" id="3.90.170.10:FF:000001">
    <property type="entry name" value="Adenylosuccinate synthetase"/>
    <property type="match status" value="1"/>
</dbReference>
<sequence length="432" mass="47926">MTNVVVVGLQWGDEGKGKIVDWLSENSDVIVRFQGGNNAGHTLKINDVVYKLSLLPSGVVRPDKMSVIGSGVVIDPHSLVSELENLKSQGISVTPDNLRIANNASLILSIHRDLDMLREGALSSSGVQIGTTQRGIGPAYEDKVGRRAIRVIDLTDMEHIPEKIEQLLLHHNALRCSFGKKEVLCKTILEELMYAREKILPFMDVVWSLLERETRKGSRILFEGAQGFLLDNDHGTYPFVTSSNTISAQAAIGSGVSPSSLGYVLGVVKAYTTRVGEGPFPTELKDEIGDFLKEVGKEFGTVTNRQRRCGWLDLVSIRRSIIINGVKGIALTKLDVLDGLDELKICIGYRIDGREVDFLPDDSIYHTRFEPVYMVLEGWSQSTYGIRRWSDLPEKAVNYIRKIEEILGIPVALLSIGPERHNTLIMSNPFEN</sequence>
<evidence type="ECO:0000256" key="8">
    <source>
        <dbReference type="HAMAP-Rule" id="MF_00011"/>
    </source>
</evidence>
<dbReference type="SUPFAM" id="SSF52540">
    <property type="entry name" value="P-loop containing nucleoside triphosphate hydrolases"/>
    <property type="match status" value="1"/>
</dbReference>
<feature type="binding site" description="in other chain" evidence="8">
    <location>
        <position position="241"/>
    </location>
    <ligand>
        <name>IMP</name>
        <dbReference type="ChEBI" id="CHEBI:58053"/>
        <note>ligand shared between dimeric partners</note>
    </ligand>
</feature>
<dbReference type="EMBL" id="JMTK01000002">
    <property type="protein sequence ID" value="KJZ81985.1"/>
    <property type="molecule type" value="Genomic_DNA"/>
</dbReference>
<gene>
    <name evidence="8" type="primary">purA</name>
    <name evidence="11" type="ORF">DJ66_0717</name>
</gene>
<comment type="pathway">
    <text evidence="8 10">Purine metabolism; AMP biosynthesis via de novo pathway; AMP from IMP: step 1/2.</text>
</comment>
<dbReference type="PROSITE" id="PS00513">
    <property type="entry name" value="ADENYLOSUCCIN_SYN_2"/>
    <property type="match status" value="1"/>
</dbReference>
<evidence type="ECO:0000256" key="9">
    <source>
        <dbReference type="PROSITE-ProRule" id="PRU10134"/>
    </source>
</evidence>
<dbReference type="GO" id="GO:0044208">
    <property type="term" value="P:'de novo' AMP biosynthetic process"/>
    <property type="evidence" value="ECO:0007669"/>
    <property type="project" value="UniProtKB-UniRule"/>
</dbReference>
<dbReference type="PATRIC" id="fig|556287.8.peg.707"/>
<feature type="binding site" description="in other chain" evidence="8">
    <location>
        <position position="305"/>
    </location>
    <ligand>
        <name>IMP</name>
        <dbReference type="ChEBI" id="CHEBI:58053"/>
        <note>ligand shared between dimeric partners</note>
    </ligand>
</feature>
<keyword evidence="6 8" id="KW-0460">Magnesium</keyword>
<dbReference type="InterPro" id="IPR027417">
    <property type="entry name" value="P-loop_NTPase"/>
</dbReference>
<feature type="binding site" evidence="8">
    <location>
        <begin position="301"/>
        <end position="307"/>
    </location>
    <ligand>
        <name>substrate</name>
    </ligand>
</feature>
<keyword evidence="12" id="KW-1185">Reference proteome</keyword>
<keyword evidence="4 8" id="KW-0547">Nucleotide-binding</keyword>
<evidence type="ECO:0000313" key="12">
    <source>
        <dbReference type="Proteomes" id="UP000033731"/>
    </source>
</evidence>
<comment type="subunit">
    <text evidence="1 8">Homodimer.</text>
</comment>
<comment type="similarity">
    <text evidence="8 10">Belongs to the adenylosuccinate synthetase family.</text>
</comment>
<feature type="active site" description="Proton acceptor" evidence="8">
    <location>
        <position position="13"/>
    </location>
</feature>
<evidence type="ECO:0000256" key="7">
    <source>
        <dbReference type="ARBA" id="ARBA00023134"/>
    </source>
</evidence>
<dbReference type="EC" id="6.3.4.4" evidence="8 10"/>
<dbReference type="SMART" id="SM00788">
    <property type="entry name" value="Adenylsucc_synt"/>
    <property type="match status" value="1"/>
</dbReference>
<feature type="binding site" evidence="8">
    <location>
        <position position="146"/>
    </location>
    <ligand>
        <name>IMP</name>
        <dbReference type="ChEBI" id="CHEBI:58053"/>
        <note>ligand shared between dimeric partners</note>
    </ligand>
</feature>
<feature type="binding site" evidence="8">
    <location>
        <position position="307"/>
    </location>
    <ligand>
        <name>GTP</name>
        <dbReference type="ChEBI" id="CHEBI:37565"/>
    </ligand>
</feature>
<dbReference type="UniPathway" id="UPA00075">
    <property type="reaction ID" value="UER00335"/>
</dbReference>
<feature type="binding site" description="in other chain" evidence="8">
    <location>
        <position position="226"/>
    </location>
    <ligand>
        <name>IMP</name>
        <dbReference type="ChEBI" id="CHEBI:58053"/>
        <note>ligand shared between dimeric partners</note>
    </ligand>
</feature>
<name>A0A0F4VL39_9HYPH</name>
<dbReference type="GO" id="GO:0046040">
    <property type="term" value="P:IMP metabolic process"/>
    <property type="evidence" value="ECO:0007669"/>
    <property type="project" value="TreeGrafter"/>
</dbReference>
<dbReference type="Gene3D" id="3.40.440.10">
    <property type="entry name" value="Adenylosuccinate Synthetase, subunit A, domain 1"/>
    <property type="match status" value="1"/>
</dbReference>
<keyword evidence="3 8" id="KW-0479">Metal-binding</keyword>
<dbReference type="GO" id="GO:0004019">
    <property type="term" value="F:adenylosuccinate synthase activity"/>
    <property type="evidence" value="ECO:0007669"/>
    <property type="project" value="UniProtKB-UniRule"/>
</dbReference>
<feature type="binding site" evidence="8">
    <location>
        <begin position="12"/>
        <end position="18"/>
    </location>
    <ligand>
        <name>GTP</name>
        <dbReference type="ChEBI" id="CHEBI:37565"/>
    </ligand>
</feature>
<comment type="function">
    <text evidence="8">Plays an important role in the de novo pathway of purine nucleotide biosynthesis. Catalyzes the first committed step in the biosynthesis of AMP from IMP.</text>
</comment>
<evidence type="ECO:0000256" key="4">
    <source>
        <dbReference type="ARBA" id="ARBA00022741"/>
    </source>
</evidence>
<dbReference type="HAMAP" id="MF_00011">
    <property type="entry name" value="Adenylosucc_synth"/>
    <property type="match status" value="1"/>
</dbReference>
<accession>A0A0F4VL39</accession>
<dbReference type="FunFam" id="1.10.300.10:FF:000001">
    <property type="entry name" value="Adenylosuccinate synthetase"/>
    <property type="match status" value="1"/>
</dbReference>
<dbReference type="InterPro" id="IPR001114">
    <property type="entry name" value="Adenylosuccinate_synthetase"/>
</dbReference>
<proteinExistence type="inferred from homology"/>
<comment type="caution">
    <text evidence="11">The sequence shown here is derived from an EMBL/GenBank/DDBJ whole genome shotgun (WGS) entry which is preliminary data.</text>
</comment>
<reference evidence="11 12" key="1">
    <citation type="journal article" date="2015" name="Phytopathology">
        <title>Genomes of Candidatus Liberibacter solanacearum haplotype A from New Zealand and the USA suggest significant genome plasticity in the species.</title>
        <authorList>
            <person name="Thompson S.M."/>
            <person name="Johnson C.P."/>
            <person name="Lu A.Y."/>
            <person name="Frampton R.A."/>
            <person name="Sullivan K.L."/>
            <person name="Fiers M.W."/>
            <person name="Crowhurst R.N."/>
            <person name="Pitman A.R."/>
            <person name="Scott I."/>
            <person name="Gudmestad N.C."/>
            <person name="Smith G.R."/>
        </authorList>
    </citation>
    <scope>NUCLEOTIDE SEQUENCE [LARGE SCALE GENOMIC DNA]</scope>
    <source>
        <strain evidence="11 12">LsoNZ1</strain>
    </source>
</reference>
<feature type="binding site" description="in other chain" evidence="8">
    <location>
        <begin position="38"/>
        <end position="41"/>
    </location>
    <ligand>
        <name>IMP</name>
        <dbReference type="ChEBI" id="CHEBI:58053"/>
        <note>ligand shared between dimeric partners</note>
    </ligand>
</feature>
<dbReference type="InterPro" id="IPR018220">
    <property type="entry name" value="Adenylosuccin_syn_GTP-bd"/>
</dbReference>
<feature type="binding site" description="in other chain" evidence="8">
    <location>
        <position position="132"/>
    </location>
    <ligand>
        <name>IMP</name>
        <dbReference type="ChEBI" id="CHEBI:58053"/>
        <note>ligand shared between dimeric partners</note>
    </ligand>
</feature>
<organism evidence="11 12">
    <name type="scientific">Candidatus Liberibacter solanacearum</name>
    <dbReference type="NCBI Taxonomy" id="556287"/>
    <lineage>
        <taxon>Bacteria</taxon>
        <taxon>Pseudomonadati</taxon>
        <taxon>Pseudomonadota</taxon>
        <taxon>Alphaproteobacteria</taxon>
        <taxon>Hyphomicrobiales</taxon>
        <taxon>Rhizobiaceae</taxon>
        <taxon>Liberibacter</taxon>
    </lineage>
</organism>